<proteinExistence type="predicted"/>
<evidence type="ECO:0000313" key="4">
    <source>
        <dbReference type="Proteomes" id="UP000192917"/>
    </source>
</evidence>
<dbReference type="RefSeq" id="WP_085121923.1">
    <property type="nucleotide sequence ID" value="NZ_FWZX01000004.1"/>
</dbReference>
<dbReference type="GO" id="GO:0006171">
    <property type="term" value="P:cAMP biosynthetic process"/>
    <property type="evidence" value="ECO:0007669"/>
    <property type="project" value="TreeGrafter"/>
</dbReference>
<dbReference type="Gene3D" id="3.30.70.1230">
    <property type="entry name" value="Nucleotide cyclase"/>
    <property type="match status" value="1"/>
</dbReference>
<reference evidence="3 4" key="1">
    <citation type="submission" date="2017-04" db="EMBL/GenBank/DDBJ databases">
        <authorList>
            <person name="Afonso C.L."/>
            <person name="Miller P.J."/>
            <person name="Scott M.A."/>
            <person name="Spackman E."/>
            <person name="Goraichik I."/>
            <person name="Dimitrov K.M."/>
            <person name="Suarez D.L."/>
            <person name="Swayne D.E."/>
        </authorList>
    </citation>
    <scope>NUCLEOTIDE SEQUENCE [LARGE SCALE GENOMIC DNA]</scope>
    <source>
        <strain evidence="3 4">USBA 355</strain>
    </source>
</reference>
<keyword evidence="1" id="KW-0812">Transmembrane</keyword>
<gene>
    <name evidence="3" type="ORF">SAMN05428998_104223</name>
</gene>
<dbReference type="GO" id="GO:0004016">
    <property type="term" value="F:adenylate cyclase activity"/>
    <property type="evidence" value="ECO:0007669"/>
    <property type="project" value="UniProtKB-ARBA"/>
</dbReference>
<dbReference type="STRING" id="560819.SAMN05428998_104223"/>
<feature type="transmembrane region" description="Helical" evidence="1">
    <location>
        <begin position="136"/>
        <end position="153"/>
    </location>
</feature>
<dbReference type="InterPro" id="IPR029787">
    <property type="entry name" value="Nucleotide_cyclase"/>
</dbReference>
<protein>
    <submittedName>
        <fullName evidence="3">Adenylate cyclase</fullName>
    </submittedName>
</protein>
<accession>A0A1Y6BHF8</accession>
<feature type="transmembrane region" description="Helical" evidence="1">
    <location>
        <begin position="160"/>
        <end position="180"/>
    </location>
</feature>
<dbReference type="InterPro" id="IPR050697">
    <property type="entry name" value="Adenylyl/Guanylyl_Cyclase_3/4"/>
</dbReference>
<dbReference type="Pfam" id="PF00211">
    <property type="entry name" value="Guanylate_cyc"/>
    <property type="match status" value="1"/>
</dbReference>
<keyword evidence="1" id="KW-0472">Membrane</keyword>
<dbReference type="SMART" id="SM00044">
    <property type="entry name" value="CYCc"/>
    <property type="match status" value="1"/>
</dbReference>
<evidence type="ECO:0000256" key="1">
    <source>
        <dbReference type="SAM" id="Phobius"/>
    </source>
</evidence>
<evidence type="ECO:0000313" key="3">
    <source>
        <dbReference type="EMBL" id="SMF09298.1"/>
    </source>
</evidence>
<keyword evidence="1" id="KW-1133">Transmembrane helix</keyword>
<dbReference type="PANTHER" id="PTHR43081">
    <property type="entry name" value="ADENYLATE CYCLASE, TERMINAL-DIFFERENTIATION SPECIFIC-RELATED"/>
    <property type="match status" value="1"/>
</dbReference>
<feature type="transmembrane region" description="Helical" evidence="1">
    <location>
        <begin position="77"/>
        <end position="97"/>
    </location>
</feature>
<dbReference type="PROSITE" id="PS50125">
    <property type="entry name" value="GUANYLATE_CYCLASE_2"/>
    <property type="match status" value="1"/>
</dbReference>
<keyword evidence="4" id="KW-1185">Reference proteome</keyword>
<dbReference type="SUPFAM" id="SSF55073">
    <property type="entry name" value="Nucleotide cyclase"/>
    <property type="match status" value="1"/>
</dbReference>
<feature type="transmembrane region" description="Helical" evidence="1">
    <location>
        <begin position="104"/>
        <end position="124"/>
    </location>
</feature>
<feature type="transmembrane region" description="Helical" evidence="1">
    <location>
        <begin position="46"/>
        <end position="65"/>
    </location>
</feature>
<evidence type="ECO:0000259" key="2">
    <source>
        <dbReference type="PROSITE" id="PS50125"/>
    </source>
</evidence>
<organism evidence="3 4">
    <name type="scientific">Tistlia consotensis USBA 355</name>
    <dbReference type="NCBI Taxonomy" id="560819"/>
    <lineage>
        <taxon>Bacteria</taxon>
        <taxon>Pseudomonadati</taxon>
        <taxon>Pseudomonadota</taxon>
        <taxon>Alphaproteobacteria</taxon>
        <taxon>Rhodospirillales</taxon>
        <taxon>Rhodovibrionaceae</taxon>
        <taxon>Tistlia</taxon>
    </lineage>
</organism>
<dbReference type="EMBL" id="FWZX01000004">
    <property type="protein sequence ID" value="SMF09298.1"/>
    <property type="molecule type" value="Genomic_DNA"/>
</dbReference>
<sequence length="458" mass="49963">MVSRELSPARTWRLPRRIFARDVERLRLPQRVRAAIQTQEDRTERLIGWLQLGIVLLFGTLYAISPKTAPHSMQIQPVPIALGIYLTLTLVRIAWAYAGRLPNWAVALSSVVDMALLMALIWWFHIQYSQPPSFYLKAPTLLYVFIFISLRALRFDARFVVWSGLVAAVGWLLMVAYVIYADPHDSMITRNYVEYLTSNSILIGAEFDKIISILVVSIVLGVALTRGRNLLVRSVSEGMAAQELSRFFAPQIAQRIKGAEQAIEAGSAEVCDAAILNLDLRGFTRLAETESPQAVLALLGEYQALVVPIVQAHGGSIDKYLGDGIMASFGATQQSAAYAAEALAALEAVIAEAERWRGEREAAGRPAPRVNGAVATGPVLFGAVGTDKRLEITVIGDAVNLSAKLEKHNKRVGSLALATAEAYELACSQGFERRPAHRPLPGEAVAGVGQPVDLVQLS</sequence>
<dbReference type="InterPro" id="IPR001054">
    <property type="entry name" value="A/G_cyclase"/>
</dbReference>
<dbReference type="AlphaFoldDB" id="A0A1Y6BHF8"/>
<name>A0A1Y6BHF8_9PROT</name>
<feature type="domain" description="Guanylate cyclase" evidence="2">
    <location>
        <begin position="274"/>
        <end position="406"/>
    </location>
</feature>
<dbReference type="CDD" id="cd07302">
    <property type="entry name" value="CHD"/>
    <property type="match status" value="1"/>
</dbReference>
<dbReference type="GO" id="GO:0035556">
    <property type="term" value="P:intracellular signal transduction"/>
    <property type="evidence" value="ECO:0007669"/>
    <property type="project" value="InterPro"/>
</dbReference>
<dbReference type="Proteomes" id="UP000192917">
    <property type="component" value="Unassembled WGS sequence"/>
</dbReference>
<feature type="transmembrane region" description="Helical" evidence="1">
    <location>
        <begin position="200"/>
        <end position="224"/>
    </location>
</feature>
<dbReference type="PANTHER" id="PTHR43081:SF20">
    <property type="entry name" value="TWO-COMPONENT RESPONSE REGULATOR"/>
    <property type="match status" value="1"/>
</dbReference>